<organism evidence="1 2">
    <name type="scientific">Setaria viridis</name>
    <name type="common">Green bristlegrass</name>
    <name type="synonym">Setaria italica subsp. viridis</name>
    <dbReference type="NCBI Taxonomy" id="4556"/>
    <lineage>
        <taxon>Eukaryota</taxon>
        <taxon>Viridiplantae</taxon>
        <taxon>Streptophyta</taxon>
        <taxon>Embryophyta</taxon>
        <taxon>Tracheophyta</taxon>
        <taxon>Spermatophyta</taxon>
        <taxon>Magnoliopsida</taxon>
        <taxon>Liliopsida</taxon>
        <taxon>Poales</taxon>
        <taxon>Poaceae</taxon>
        <taxon>PACMAD clade</taxon>
        <taxon>Panicoideae</taxon>
        <taxon>Panicodae</taxon>
        <taxon>Paniceae</taxon>
        <taxon>Cenchrinae</taxon>
        <taxon>Setaria</taxon>
    </lineage>
</organism>
<dbReference type="Gramene" id="TKW26174">
    <property type="protein sequence ID" value="TKW26174"/>
    <property type="gene ID" value="SEVIR_3G169300v2"/>
</dbReference>
<evidence type="ECO:0000313" key="2">
    <source>
        <dbReference type="Proteomes" id="UP000298652"/>
    </source>
</evidence>
<accession>A0A4U6VD03</accession>
<sequence length="246" mass="25753">MEHGVAKEAVVVLHGGGGDIGGGDGMQHFLHRHLLRAHIREEGRWSGGGGDGVGRWVAQAWCVLRRPRTAQPRAADAGERCRRGGAAGLGARWHWPGVADGGGPVSRLREGGNGRGTWAPHVGFEGTPSAPTPAGEAKRFRCAAGRQGGGREGGEREGELGFRAAAASGERGDAFLDPARILRPPPPSSRSVLFGGAGNGVSGASVVVSVPFTVDLASLVLHLWEFAGRAFEASFFLFFSLFFVIF</sequence>
<protein>
    <submittedName>
        <fullName evidence="1">Uncharacterized protein</fullName>
    </submittedName>
</protein>
<gene>
    <name evidence="1" type="ORF">SEVIR_3G169300v2</name>
</gene>
<dbReference type="EMBL" id="CM016554">
    <property type="protein sequence ID" value="TKW26174.1"/>
    <property type="molecule type" value="Genomic_DNA"/>
</dbReference>
<dbReference type="AlphaFoldDB" id="A0A4U6VD03"/>
<dbReference type="Proteomes" id="UP000298652">
    <property type="component" value="Chromosome 3"/>
</dbReference>
<name>A0A4U6VD03_SETVI</name>
<evidence type="ECO:0000313" key="1">
    <source>
        <dbReference type="EMBL" id="TKW26174.1"/>
    </source>
</evidence>
<proteinExistence type="predicted"/>
<keyword evidence="2" id="KW-1185">Reference proteome</keyword>
<reference evidence="1" key="1">
    <citation type="submission" date="2019-03" db="EMBL/GenBank/DDBJ databases">
        <title>WGS assembly of Setaria viridis.</title>
        <authorList>
            <person name="Huang P."/>
            <person name="Jenkins J."/>
            <person name="Grimwood J."/>
            <person name="Barry K."/>
            <person name="Healey A."/>
            <person name="Mamidi S."/>
            <person name="Sreedasyam A."/>
            <person name="Shu S."/>
            <person name="Feldman M."/>
            <person name="Wu J."/>
            <person name="Yu Y."/>
            <person name="Chen C."/>
            <person name="Johnson J."/>
            <person name="Rokhsar D."/>
            <person name="Baxter I."/>
            <person name="Schmutz J."/>
            <person name="Brutnell T."/>
            <person name="Kellogg E."/>
        </authorList>
    </citation>
    <scope>NUCLEOTIDE SEQUENCE [LARGE SCALE GENOMIC DNA]</scope>
</reference>